<evidence type="ECO:0000256" key="1">
    <source>
        <dbReference type="ARBA" id="ARBA00004429"/>
    </source>
</evidence>
<dbReference type="InterPro" id="IPR003004">
    <property type="entry name" value="GspF/PilC"/>
</dbReference>
<name>A0A955RQ82_UNCKA</name>
<organism evidence="10 11">
    <name type="scientific">candidate division WWE3 bacterium</name>
    <dbReference type="NCBI Taxonomy" id="2053526"/>
    <lineage>
        <taxon>Bacteria</taxon>
        <taxon>Katanobacteria</taxon>
    </lineage>
</organism>
<evidence type="ECO:0000256" key="8">
    <source>
        <dbReference type="SAM" id="Phobius"/>
    </source>
</evidence>
<dbReference type="PRINTS" id="PR00812">
    <property type="entry name" value="BCTERIALGSPF"/>
</dbReference>
<feature type="transmembrane region" description="Helical" evidence="8">
    <location>
        <begin position="210"/>
        <end position="236"/>
    </location>
</feature>
<accession>A0A955RQ82</accession>
<dbReference type="InterPro" id="IPR042094">
    <property type="entry name" value="T2SS_GspF_sf"/>
</dbReference>
<comment type="similarity">
    <text evidence="2">Belongs to the GSP F family.</text>
</comment>
<feature type="domain" description="Type II secretion system protein GspF" evidence="9">
    <location>
        <begin position="271"/>
        <end position="393"/>
    </location>
</feature>
<evidence type="ECO:0000256" key="6">
    <source>
        <dbReference type="ARBA" id="ARBA00022989"/>
    </source>
</evidence>
<evidence type="ECO:0000313" key="10">
    <source>
        <dbReference type="EMBL" id="MCA9390132.1"/>
    </source>
</evidence>
<gene>
    <name evidence="10" type="ORF">KC571_01905</name>
</gene>
<keyword evidence="7 8" id="KW-0472">Membrane</keyword>
<feature type="transmembrane region" description="Helical" evidence="8">
    <location>
        <begin position="374"/>
        <end position="395"/>
    </location>
</feature>
<dbReference type="Pfam" id="PF00482">
    <property type="entry name" value="T2SSF"/>
    <property type="match status" value="2"/>
</dbReference>
<dbReference type="EMBL" id="JAGQKX010000035">
    <property type="protein sequence ID" value="MCA9390132.1"/>
    <property type="molecule type" value="Genomic_DNA"/>
</dbReference>
<sequence length="401" mass="44429">MQTYTYTTITKEGDRKKGEMQAIDERQVADLLREQGLIVTGIAIKRELEFLKKLSLFKGVPGQDIAVFTQQLATMINSGLPITQGLEILQKQTRNGTLREALEKISGGLDAGSSLHRMMGEYPNIFDRLYISLVRAGEASGKLGEILDELGDVLERENEFRSKVKGAMIYPAIVLLVMLGVMVVMMVFVIPQLSALYEDLDVELPIVTRIFIQISDIMVALWWLMPIAAVGLIVFYRWFSNTLQGRYLIDEVKMKAPVFGKLALQAQLTSFTRTLSLLLASGIPMLDALDISGETLKNIHLRESMAQSSKLIEKGQSLSDTFRSNKFLPPLMAEMIAVGEQTGKIDEVLLKVSKYFEGLATKTTDNLSSALEPIIIVVLGIGVGVLVVSFILPIYSLTSNF</sequence>
<comment type="subcellular location">
    <subcellularLocation>
        <location evidence="1">Cell inner membrane</location>
        <topology evidence="1">Multi-pass membrane protein</topology>
    </subcellularLocation>
</comment>
<feature type="transmembrane region" description="Helical" evidence="8">
    <location>
        <begin position="168"/>
        <end position="190"/>
    </location>
</feature>
<protein>
    <submittedName>
        <fullName evidence="10">Type II secretion system F family protein</fullName>
    </submittedName>
</protein>
<reference evidence="10" key="1">
    <citation type="submission" date="2020-04" db="EMBL/GenBank/DDBJ databases">
        <authorList>
            <person name="Zhang T."/>
        </authorList>
    </citation>
    <scope>NUCLEOTIDE SEQUENCE</scope>
    <source>
        <strain evidence="10">HKST-UBA01</strain>
    </source>
</reference>
<keyword evidence="6 8" id="KW-1133">Transmembrane helix</keyword>
<evidence type="ECO:0000259" key="9">
    <source>
        <dbReference type="Pfam" id="PF00482"/>
    </source>
</evidence>
<evidence type="ECO:0000256" key="5">
    <source>
        <dbReference type="ARBA" id="ARBA00022692"/>
    </source>
</evidence>
<comment type="caution">
    <text evidence="10">The sequence shown here is derived from an EMBL/GenBank/DDBJ whole genome shotgun (WGS) entry which is preliminary data.</text>
</comment>
<dbReference type="PANTHER" id="PTHR30012">
    <property type="entry name" value="GENERAL SECRETION PATHWAY PROTEIN"/>
    <property type="match status" value="1"/>
</dbReference>
<dbReference type="InterPro" id="IPR018076">
    <property type="entry name" value="T2SS_GspF_dom"/>
</dbReference>
<dbReference type="PANTHER" id="PTHR30012:SF0">
    <property type="entry name" value="TYPE II SECRETION SYSTEM PROTEIN F-RELATED"/>
    <property type="match status" value="1"/>
</dbReference>
<dbReference type="GO" id="GO:0005886">
    <property type="term" value="C:plasma membrane"/>
    <property type="evidence" value="ECO:0007669"/>
    <property type="project" value="UniProtKB-SubCell"/>
</dbReference>
<evidence type="ECO:0000313" key="11">
    <source>
        <dbReference type="Proteomes" id="UP000701698"/>
    </source>
</evidence>
<dbReference type="Proteomes" id="UP000701698">
    <property type="component" value="Unassembled WGS sequence"/>
</dbReference>
<evidence type="ECO:0000256" key="3">
    <source>
        <dbReference type="ARBA" id="ARBA00022475"/>
    </source>
</evidence>
<keyword evidence="4" id="KW-0997">Cell inner membrane</keyword>
<dbReference type="FunFam" id="1.20.81.30:FF:000001">
    <property type="entry name" value="Type II secretion system protein F"/>
    <property type="match status" value="2"/>
</dbReference>
<keyword evidence="5 8" id="KW-0812">Transmembrane</keyword>
<evidence type="ECO:0000256" key="4">
    <source>
        <dbReference type="ARBA" id="ARBA00022519"/>
    </source>
</evidence>
<proteinExistence type="inferred from homology"/>
<reference evidence="10" key="2">
    <citation type="journal article" date="2021" name="Microbiome">
        <title>Successional dynamics and alternative stable states in a saline activated sludge microbial community over 9 years.</title>
        <authorList>
            <person name="Wang Y."/>
            <person name="Ye J."/>
            <person name="Ju F."/>
            <person name="Liu L."/>
            <person name="Boyd J.A."/>
            <person name="Deng Y."/>
            <person name="Parks D.H."/>
            <person name="Jiang X."/>
            <person name="Yin X."/>
            <person name="Woodcroft B.J."/>
            <person name="Tyson G.W."/>
            <person name="Hugenholtz P."/>
            <person name="Polz M.F."/>
            <person name="Zhang T."/>
        </authorList>
    </citation>
    <scope>NUCLEOTIDE SEQUENCE</scope>
    <source>
        <strain evidence="10">HKST-UBA01</strain>
    </source>
</reference>
<keyword evidence="3" id="KW-1003">Cell membrane</keyword>
<dbReference type="Gene3D" id="1.20.81.30">
    <property type="entry name" value="Type II secretion system (T2SS), domain F"/>
    <property type="match status" value="2"/>
</dbReference>
<dbReference type="GO" id="GO:0015628">
    <property type="term" value="P:protein secretion by the type II secretion system"/>
    <property type="evidence" value="ECO:0007669"/>
    <property type="project" value="TreeGrafter"/>
</dbReference>
<evidence type="ECO:0000256" key="7">
    <source>
        <dbReference type="ARBA" id="ARBA00023136"/>
    </source>
</evidence>
<feature type="domain" description="Type II secretion system protein GspF" evidence="9">
    <location>
        <begin position="68"/>
        <end position="191"/>
    </location>
</feature>
<evidence type="ECO:0000256" key="2">
    <source>
        <dbReference type="ARBA" id="ARBA00005745"/>
    </source>
</evidence>
<dbReference type="AlphaFoldDB" id="A0A955RQ82"/>